<dbReference type="EMBL" id="AZHW01001015">
    <property type="protein sequence ID" value="ETW94741.1"/>
    <property type="molecule type" value="Genomic_DNA"/>
</dbReference>
<gene>
    <name evidence="1" type="ORF">ETSY1_33585</name>
</gene>
<evidence type="ECO:0000313" key="2">
    <source>
        <dbReference type="Proteomes" id="UP000019141"/>
    </source>
</evidence>
<accession>W4LBP3</accession>
<comment type="caution">
    <text evidence="1">The sequence shown here is derived from an EMBL/GenBank/DDBJ whole genome shotgun (WGS) entry which is preliminary data.</text>
</comment>
<evidence type="ECO:0000313" key="1">
    <source>
        <dbReference type="EMBL" id="ETW94741.1"/>
    </source>
</evidence>
<sequence length="90" mass="10443">MYGQESVRRHLVLNNAPIDWRRDSLPQFCKKGGKRLLATSYGRRLLLVMARIAERLVPDSQVSYRFYNLAISVAIFRGVREGWKRYGASL</sequence>
<reference evidence="1 2" key="1">
    <citation type="journal article" date="2014" name="Nature">
        <title>An environmental bacterial taxon with a large and distinct metabolic repertoire.</title>
        <authorList>
            <person name="Wilson M.C."/>
            <person name="Mori T."/>
            <person name="Ruckert C."/>
            <person name="Uria A.R."/>
            <person name="Helf M.J."/>
            <person name="Takada K."/>
            <person name="Gernert C."/>
            <person name="Steffens U.A."/>
            <person name="Heycke N."/>
            <person name="Schmitt S."/>
            <person name="Rinke C."/>
            <person name="Helfrich E.J."/>
            <person name="Brachmann A.O."/>
            <person name="Gurgui C."/>
            <person name="Wakimoto T."/>
            <person name="Kracht M."/>
            <person name="Crusemann M."/>
            <person name="Hentschel U."/>
            <person name="Abe I."/>
            <person name="Matsunaga S."/>
            <person name="Kalinowski J."/>
            <person name="Takeyama H."/>
            <person name="Piel J."/>
        </authorList>
    </citation>
    <scope>NUCLEOTIDE SEQUENCE [LARGE SCALE GENOMIC DNA]</scope>
    <source>
        <strain evidence="2">TSY1</strain>
    </source>
</reference>
<organism evidence="1 2">
    <name type="scientific">Entotheonella factor</name>
    <dbReference type="NCBI Taxonomy" id="1429438"/>
    <lineage>
        <taxon>Bacteria</taxon>
        <taxon>Pseudomonadati</taxon>
        <taxon>Nitrospinota/Tectimicrobiota group</taxon>
        <taxon>Candidatus Tectimicrobiota</taxon>
        <taxon>Candidatus Entotheonellia</taxon>
        <taxon>Candidatus Entotheonellales</taxon>
        <taxon>Candidatus Entotheonellaceae</taxon>
        <taxon>Candidatus Entotheonella</taxon>
    </lineage>
</organism>
<protein>
    <submittedName>
        <fullName evidence="1">Uncharacterized protein</fullName>
    </submittedName>
</protein>
<keyword evidence="2" id="KW-1185">Reference proteome</keyword>
<dbReference type="AlphaFoldDB" id="W4LBP3"/>
<dbReference type="Proteomes" id="UP000019141">
    <property type="component" value="Unassembled WGS sequence"/>
</dbReference>
<dbReference type="HOGENOM" id="CLU_2435365_0_0_7"/>
<name>W4LBP3_ENTF1</name>
<proteinExistence type="predicted"/>